<dbReference type="Proteomes" id="UP000273119">
    <property type="component" value="Unassembled WGS sequence"/>
</dbReference>
<accession>A0A496PML5</accession>
<evidence type="ECO:0000313" key="2">
    <source>
        <dbReference type="Proteomes" id="UP000273119"/>
    </source>
</evidence>
<dbReference type="AlphaFoldDB" id="A0A496PML5"/>
<comment type="caution">
    <text evidence="1">The sequence shown here is derived from an EMBL/GenBank/DDBJ whole genome shotgun (WGS) entry which is preliminary data.</text>
</comment>
<dbReference type="Pfam" id="PF11238">
    <property type="entry name" value="DUF3039"/>
    <property type="match status" value="1"/>
</dbReference>
<keyword evidence="2" id="KW-1185">Reference proteome</keyword>
<gene>
    <name evidence="1" type="ORF">DWQ67_02840</name>
</gene>
<dbReference type="InterPro" id="IPR021400">
    <property type="entry name" value="DUF3039"/>
</dbReference>
<protein>
    <submittedName>
        <fullName evidence="1">DUF3039 domain-containing protein</fullName>
    </submittedName>
</protein>
<proteinExistence type="predicted"/>
<name>A0A496PML5_9MICC</name>
<dbReference type="EMBL" id="QQXL01000001">
    <property type="protein sequence ID" value="RKW71782.1"/>
    <property type="molecule type" value="Genomic_DNA"/>
</dbReference>
<organism evidence="1 2">
    <name type="scientific">Galactobacter caseinivorans</name>
    <dbReference type="NCBI Taxonomy" id="2676123"/>
    <lineage>
        <taxon>Bacteria</taxon>
        <taxon>Bacillati</taxon>
        <taxon>Actinomycetota</taxon>
        <taxon>Actinomycetes</taxon>
        <taxon>Micrococcales</taxon>
        <taxon>Micrococcaceae</taxon>
        <taxon>Galactobacter</taxon>
    </lineage>
</organism>
<sequence>MSDVLEAPTLTPTDAGDHDKFKHYVSKTKMTDAHVFGTPLTALCGKQWVPSADPGRFPLCPACKTIWEAMK</sequence>
<reference evidence="1 2" key="1">
    <citation type="submission" date="2018-07" db="EMBL/GenBank/DDBJ databases">
        <title>Arthrobacter sp. nov., isolated from raw cow's milk with high bacterial count.</title>
        <authorList>
            <person name="Hahne J."/>
            <person name="Isele D."/>
            <person name="Lipski A."/>
        </authorList>
    </citation>
    <scope>NUCLEOTIDE SEQUENCE [LARGE SCALE GENOMIC DNA]</scope>
    <source>
        <strain evidence="1 2">JZ R-183</strain>
    </source>
</reference>
<evidence type="ECO:0000313" key="1">
    <source>
        <dbReference type="EMBL" id="RKW71782.1"/>
    </source>
</evidence>
<dbReference type="RefSeq" id="WP_121484045.1">
    <property type="nucleotide sequence ID" value="NZ_QQXL01000001.1"/>
</dbReference>